<comment type="similarity">
    <text evidence="3">Belongs to the GMC oxidoreductase family.</text>
</comment>
<name>A0A8H4QRW0_9AGAR</name>
<dbReference type="InterPro" id="IPR000172">
    <property type="entry name" value="GMC_OxRdtase_N"/>
</dbReference>
<keyword evidence="7" id="KW-0285">Flavoprotein</keyword>
<evidence type="ECO:0000256" key="9">
    <source>
        <dbReference type="ARBA" id="ARBA00024699"/>
    </source>
</evidence>
<comment type="caution">
    <text evidence="19">The sequence shown here is derived from an EMBL/GenBank/DDBJ whole genome shotgun (WGS) entry which is preliminary data.</text>
</comment>
<evidence type="ECO:0000256" key="6">
    <source>
        <dbReference type="ARBA" id="ARBA00022525"/>
    </source>
</evidence>
<dbReference type="GO" id="GO:0005576">
    <property type="term" value="C:extracellular region"/>
    <property type="evidence" value="ECO:0007669"/>
    <property type="project" value="UniProtKB-SubCell"/>
</dbReference>
<evidence type="ECO:0000256" key="14">
    <source>
        <dbReference type="ARBA" id="ARBA00034059"/>
    </source>
</evidence>
<evidence type="ECO:0000256" key="8">
    <source>
        <dbReference type="ARBA" id="ARBA00022827"/>
    </source>
</evidence>
<feature type="binding site" evidence="16">
    <location>
        <position position="261"/>
    </location>
    <ligand>
        <name>FAD</name>
        <dbReference type="ChEBI" id="CHEBI:57692"/>
    </ligand>
</feature>
<keyword evidence="20" id="KW-1185">Reference proteome</keyword>
<accession>A0A8H4QRW0</accession>
<protein>
    <recommendedName>
        <fullName evidence="5">pyranose dehydrogenase (acceptor)</fullName>
        <ecNumber evidence="5">1.1.99.29</ecNumber>
    </recommendedName>
</protein>
<dbReference type="PROSITE" id="PS00624">
    <property type="entry name" value="GMC_OXRED_2"/>
    <property type="match status" value="1"/>
</dbReference>
<dbReference type="EC" id="1.1.99.29" evidence="5"/>
<evidence type="ECO:0000256" key="10">
    <source>
        <dbReference type="ARBA" id="ARBA00033986"/>
    </source>
</evidence>
<evidence type="ECO:0000256" key="16">
    <source>
        <dbReference type="PIRSR" id="PIRSR000137-2"/>
    </source>
</evidence>
<dbReference type="SUPFAM" id="SSF54373">
    <property type="entry name" value="FAD-linked reductases, C-terminal domain"/>
    <property type="match status" value="1"/>
</dbReference>
<comment type="catalytic activity">
    <reaction evidence="12">
        <text>pyranose + acceptor = pyranos-3-ulose + reduced acceptor.</text>
        <dbReference type="EC" id="1.1.99.29"/>
    </reaction>
</comment>
<comment type="function">
    <text evidence="9">Catalyzes the single-oxidation or sequential double oxidation reaction of carbohydrates primarily at carbon-2 and/or carbon-3 with the concomitant reduction of the flavin. The enzyme exhibits a broad sugar substrate specificity, oxidizing different aldopyranoses to the corresponding C-1, C-2, C-3 or C-1,2, C-2,3 and C-3,4 (di)dehydro sugars with substrate-specific regioselectivity. Accepts only a narrow range of electron acceptors such as substituted benzoquinones and complexed metal ions and reacts extremely slowly with O(2) as acceptor. May play a role in the natural recycling of plant matter by oxidizing all major monosaccharides in lignocellulose and by reducing quinone compounds or reactive radical species generated during lignin depolymerization.</text>
</comment>
<evidence type="ECO:0000259" key="18">
    <source>
        <dbReference type="PROSITE" id="PS00624"/>
    </source>
</evidence>
<comment type="catalytic activity">
    <reaction evidence="10">
        <text>pyranose + acceptor = pyranos-2-ulose + reduced acceptor.</text>
        <dbReference type="EC" id="1.1.99.29"/>
    </reaction>
</comment>
<dbReference type="GO" id="GO:0050660">
    <property type="term" value="F:flavin adenine dinucleotide binding"/>
    <property type="evidence" value="ECO:0007669"/>
    <property type="project" value="InterPro"/>
</dbReference>
<gene>
    <name evidence="19" type="ORF">D9613_011414</name>
</gene>
<evidence type="ECO:0000313" key="19">
    <source>
        <dbReference type="EMBL" id="KAF4616043.1"/>
    </source>
</evidence>
<comment type="subcellular location">
    <subcellularLocation>
        <location evidence="2">Secreted</location>
    </subcellularLocation>
</comment>
<feature type="active site" description="Proton acceptor" evidence="15">
    <location>
        <position position="576"/>
    </location>
</feature>
<feature type="signal peptide" evidence="17">
    <location>
        <begin position="1"/>
        <end position="19"/>
    </location>
</feature>
<evidence type="ECO:0000256" key="11">
    <source>
        <dbReference type="ARBA" id="ARBA00034010"/>
    </source>
</evidence>
<dbReference type="EMBL" id="JAACJL010000032">
    <property type="protein sequence ID" value="KAF4616043.1"/>
    <property type="molecule type" value="Genomic_DNA"/>
</dbReference>
<dbReference type="AlphaFoldDB" id="A0A8H4QRW0"/>
<sequence>MRSPALLLVLSGLAVPAFAAIYTKPLQLPRITYDYVIVGAGNAGLVVANRLTENPKIQVLVLEAGISDENVLPVIVPFLGPTATPNTPFDWNYTVTPQTNLDNRAFPYPRGKILGGCSTVNYMTHHYGSSDDYDKLARDTGDAGWSWNNMQKYIQAHEKFVPPADGHNTTGQFIPEKHGFKGVTSISLPGNSQGIDARVLSTLDELKSEFPFNPDMGGGDILGIGWAQSSIGNGTRSSSSTSYLRDANSRPNLHVLIHATVTKLIPNGFKNGRVSFGGVMFTSTNTAIRLPSFVYATKEIILSAGSIGTPQILLLSGIGPKKELSAMGIPTIIDNASVGKNMSEHVLVPNIFQVTGSESLDELLRGGSFLDTSLAQWTANKTGPLSNSVTNQLGFLRLPQNSSIFQTVPDPSTGPKSSHFEFVIANFWLNPGISVPATGRFFTIVTALISPTSRGFVKLASTDPFKAPIINPQLLSTAFDRFAIREAVKATKRFASASAWKDYIIAPFGSNNATTDDEIDAHVRSLASTVFHPIGTATMTKAGASWGVVDPNLKLKGAEGIRIVDASVWPTIPNAHTQGPTYLVAERASDLIKADQ</sequence>
<evidence type="ECO:0000256" key="17">
    <source>
        <dbReference type="SAM" id="SignalP"/>
    </source>
</evidence>
<feature type="active site" description="Proton donor" evidence="15">
    <location>
        <position position="532"/>
    </location>
</feature>
<feature type="domain" description="Glucose-methanol-choline oxidoreductase N-terminal" evidence="18">
    <location>
        <begin position="305"/>
        <end position="319"/>
    </location>
</feature>
<evidence type="ECO:0000256" key="7">
    <source>
        <dbReference type="ARBA" id="ARBA00022630"/>
    </source>
</evidence>
<evidence type="ECO:0000256" key="3">
    <source>
        <dbReference type="ARBA" id="ARBA00010790"/>
    </source>
</evidence>
<dbReference type="GO" id="GO:0033718">
    <property type="term" value="F:pyranose dehydrogenase (acceptor) activity"/>
    <property type="evidence" value="ECO:0007669"/>
    <property type="project" value="UniProtKB-EC"/>
</dbReference>
<comment type="subunit">
    <text evidence="4">Monomer.</text>
</comment>
<evidence type="ECO:0000256" key="4">
    <source>
        <dbReference type="ARBA" id="ARBA00011245"/>
    </source>
</evidence>
<dbReference type="Gene3D" id="3.50.50.60">
    <property type="entry name" value="FAD/NAD(P)-binding domain"/>
    <property type="match status" value="1"/>
</dbReference>
<organism evidence="19 20">
    <name type="scientific">Agrocybe pediades</name>
    <dbReference type="NCBI Taxonomy" id="84607"/>
    <lineage>
        <taxon>Eukaryota</taxon>
        <taxon>Fungi</taxon>
        <taxon>Dikarya</taxon>
        <taxon>Basidiomycota</taxon>
        <taxon>Agaricomycotina</taxon>
        <taxon>Agaricomycetes</taxon>
        <taxon>Agaricomycetidae</taxon>
        <taxon>Agaricales</taxon>
        <taxon>Agaricineae</taxon>
        <taxon>Strophariaceae</taxon>
        <taxon>Agrocybe</taxon>
    </lineage>
</organism>
<reference evidence="19 20" key="1">
    <citation type="submission" date="2019-12" db="EMBL/GenBank/DDBJ databases">
        <authorList>
            <person name="Floudas D."/>
            <person name="Bentzer J."/>
            <person name="Ahren D."/>
            <person name="Johansson T."/>
            <person name="Persson P."/>
            <person name="Tunlid A."/>
        </authorList>
    </citation>
    <scope>NUCLEOTIDE SEQUENCE [LARGE SCALE GENOMIC DNA]</scope>
    <source>
        <strain evidence="19 20">CBS 102.39</strain>
    </source>
</reference>
<dbReference type="InterPro" id="IPR036188">
    <property type="entry name" value="FAD/NAD-bd_sf"/>
</dbReference>
<evidence type="ECO:0000256" key="13">
    <source>
        <dbReference type="ARBA" id="ARBA00034050"/>
    </source>
</evidence>
<dbReference type="Pfam" id="PF00732">
    <property type="entry name" value="GMC_oxred_N"/>
    <property type="match status" value="1"/>
</dbReference>
<evidence type="ECO:0000256" key="2">
    <source>
        <dbReference type="ARBA" id="ARBA00004613"/>
    </source>
</evidence>
<evidence type="ECO:0000256" key="1">
    <source>
        <dbReference type="ARBA" id="ARBA00001974"/>
    </source>
</evidence>
<comment type="catalytic activity">
    <reaction evidence="14">
        <text>a pyranoside + acceptor = a pyranosid-3,4-diulose + reduced acceptor.</text>
        <dbReference type="EC" id="1.1.99.29"/>
    </reaction>
</comment>
<comment type="catalytic activity">
    <reaction evidence="11">
        <text>pyranose + acceptor = pyranos-2,3-diulose + reduced acceptor.</text>
        <dbReference type="EC" id="1.1.99.29"/>
    </reaction>
</comment>
<evidence type="ECO:0000256" key="12">
    <source>
        <dbReference type="ARBA" id="ARBA00034029"/>
    </source>
</evidence>
<evidence type="ECO:0000313" key="20">
    <source>
        <dbReference type="Proteomes" id="UP000521872"/>
    </source>
</evidence>
<keyword evidence="6" id="KW-0964">Secreted</keyword>
<dbReference type="Proteomes" id="UP000521872">
    <property type="component" value="Unassembled WGS sequence"/>
</dbReference>
<dbReference type="Pfam" id="PF05199">
    <property type="entry name" value="GMC_oxred_C"/>
    <property type="match status" value="1"/>
</dbReference>
<feature type="chain" id="PRO_5034780508" description="pyranose dehydrogenase (acceptor)" evidence="17">
    <location>
        <begin position="20"/>
        <end position="596"/>
    </location>
</feature>
<keyword evidence="8 16" id="KW-0274">FAD</keyword>
<dbReference type="InterPro" id="IPR007867">
    <property type="entry name" value="GMC_OxRtase_C"/>
</dbReference>
<proteinExistence type="inferred from homology"/>
<evidence type="ECO:0000256" key="5">
    <source>
        <dbReference type="ARBA" id="ARBA00013177"/>
    </source>
</evidence>
<evidence type="ECO:0000256" key="15">
    <source>
        <dbReference type="PIRSR" id="PIRSR000137-1"/>
    </source>
</evidence>
<dbReference type="SUPFAM" id="SSF51905">
    <property type="entry name" value="FAD/NAD(P)-binding domain"/>
    <property type="match status" value="1"/>
</dbReference>
<dbReference type="PIRSF" id="PIRSF000137">
    <property type="entry name" value="Alcohol_oxidase"/>
    <property type="match status" value="1"/>
</dbReference>
<keyword evidence="17" id="KW-0732">Signal</keyword>
<comment type="cofactor">
    <cofactor evidence="1 16">
        <name>FAD</name>
        <dbReference type="ChEBI" id="CHEBI:57692"/>
    </cofactor>
</comment>
<dbReference type="InterPro" id="IPR012132">
    <property type="entry name" value="GMC_OxRdtase"/>
</dbReference>
<dbReference type="Gene3D" id="3.30.560.10">
    <property type="entry name" value="Glucose Oxidase, domain 3"/>
    <property type="match status" value="1"/>
</dbReference>
<comment type="catalytic activity">
    <reaction evidence="13">
        <text>a pyranoside + acceptor = a pyranosid-3-ulose + reduced acceptor.</text>
        <dbReference type="EC" id="1.1.99.29"/>
    </reaction>
</comment>
<dbReference type="PANTHER" id="PTHR11552">
    <property type="entry name" value="GLUCOSE-METHANOL-CHOLINE GMC OXIDOREDUCTASE"/>
    <property type="match status" value="1"/>
</dbReference>
<dbReference type="PANTHER" id="PTHR11552:SF147">
    <property type="entry name" value="CHOLINE DEHYDROGENASE, MITOCHONDRIAL"/>
    <property type="match status" value="1"/>
</dbReference>